<dbReference type="Pfam" id="PF01451">
    <property type="entry name" value="LMWPc"/>
    <property type="match status" value="1"/>
</dbReference>
<evidence type="ECO:0000313" key="3">
    <source>
        <dbReference type="EMBL" id="GAA0036906.1"/>
    </source>
</evidence>
<evidence type="ECO:0000259" key="2">
    <source>
        <dbReference type="SMART" id="SM00226"/>
    </source>
</evidence>
<keyword evidence="1" id="KW-0059">Arsenical resistance</keyword>
<dbReference type="Proteomes" id="UP001498238">
    <property type="component" value="Unassembled WGS sequence"/>
</dbReference>
<accession>A0ABN0SR47</accession>
<dbReference type="InterPro" id="IPR036196">
    <property type="entry name" value="Ptyr_pPase_sf"/>
</dbReference>
<reference evidence="3 4" key="1">
    <citation type="submission" date="2024-01" db="EMBL/GenBank/DDBJ databases">
        <title>Characterization of antibiotic resistant novel bacterial strains and their environmental applications.</title>
        <authorList>
            <person name="Manzoor S."/>
            <person name="Abbas S."/>
            <person name="Arshad M."/>
            <person name="Ahmed I."/>
        </authorList>
    </citation>
    <scope>NUCLEOTIDE SEQUENCE [LARGE SCALE GENOMIC DNA]</scope>
    <source>
        <strain evidence="3 4">NCCP-602</strain>
    </source>
</reference>
<dbReference type="RefSeq" id="WP_339393589.1">
    <property type="nucleotide sequence ID" value="NZ_BAAAAF010000014.1"/>
</dbReference>
<feature type="domain" description="Phosphotyrosine protein phosphatase I" evidence="2">
    <location>
        <begin position="6"/>
        <end position="136"/>
    </location>
</feature>
<evidence type="ECO:0000313" key="4">
    <source>
        <dbReference type="Proteomes" id="UP001498238"/>
    </source>
</evidence>
<dbReference type="PANTHER" id="PTHR43428">
    <property type="entry name" value="ARSENATE REDUCTASE"/>
    <property type="match status" value="1"/>
</dbReference>
<dbReference type="PANTHER" id="PTHR43428:SF1">
    <property type="entry name" value="ARSENATE REDUCTASE"/>
    <property type="match status" value="1"/>
</dbReference>
<sequence length="143" mass="15266">MNNRTPSVLFICVKNGGKSQMAAALMRYAAGDSIQVHSAGTSPGTTLNALSVATVAEVGASMDGEYPKPIDPELLRTADRVVVIGDEAVVEPVPEMTGSIETWTIDEPSARGIDGEVRMRLIRDELNEKVGRLTSELVGELRV</sequence>
<gene>
    <name evidence="3" type="ORF">NCCP602_28670</name>
</gene>
<organism evidence="3 4">
    <name type="scientific">Brevibacterium metallidurans</name>
    <dbReference type="NCBI Taxonomy" id="1482676"/>
    <lineage>
        <taxon>Bacteria</taxon>
        <taxon>Bacillati</taxon>
        <taxon>Actinomycetota</taxon>
        <taxon>Actinomycetes</taxon>
        <taxon>Micrococcales</taxon>
        <taxon>Brevibacteriaceae</taxon>
        <taxon>Brevibacterium</taxon>
    </lineage>
</organism>
<comment type="caution">
    <text evidence="3">The sequence shown here is derived from an EMBL/GenBank/DDBJ whole genome shotgun (WGS) entry which is preliminary data.</text>
</comment>
<dbReference type="SUPFAM" id="SSF52788">
    <property type="entry name" value="Phosphotyrosine protein phosphatases I"/>
    <property type="match status" value="1"/>
</dbReference>
<proteinExistence type="predicted"/>
<dbReference type="EMBL" id="BAAAAF010000014">
    <property type="protein sequence ID" value="GAA0036906.1"/>
    <property type="molecule type" value="Genomic_DNA"/>
</dbReference>
<evidence type="ECO:0000256" key="1">
    <source>
        <dbReference type="ARBA" id="ARBA00022849"/>
    </source>
</evidence>
<dbReference type="InterPro" id="IPR023485">
    <property type="entry name" value="Ptyr_pPase"/>
</dbReference>
<dbReference type="Gene3D" id="3.40.50.2300">
    <property type="match status" value="1"/>
</dbReference>
<keyword evidence="4" id="KW-1185">Reference proteome</keyword>
<name>A0ABN0SR47_9MICO</name>
<protein>
    <submittedName>
        <fullName evidence="3">Low molecular weight phosphatase family protein</fullName>
    </submittedName>
</protein>
<dbReference type="SMART" id="SM00226">
    <property type="entry name" value="LMWPc"/>
    <property type="match status" value="1"/>
</dbReference>